<dbReference type="Proteomes" id="UP000499080">
    <property type="component" value="Unassembled WGS sequence"/>
</dbReference>
<accession>A0A4Y2WE09</accession>
<feature type="non-terminal residue" evidence="2">
    <location>
        <position position="1"/>
    </location>
</feature>
<comment type="caution">
    <text evidence="2">The sequence shown here is derived from an EMBL/GenBank/DDBJ whole genome shotgun (WGS) entry which is preliminary data.</text>
</comment>
<proteinExistence type="predicted"/>
<evidence type="ECO:0000313" key="3">
    <source>
        <dbReference type="Proteomes" id="UP000499080"/>
    </source>
</evidence>
<protein>
    <submittedName>
        <fullName evidence="2">Uncharacterized protein</fullName>
    </submittedName>
</protein>
<organism evidence="2 3">
    <name type="scientific">Araneus ventricosus</name>
    <name type="common">Orbweaver spider</name>
    <name type="synonym">Epeira ventricosa</name>
    <dbReference type="NCBI Taxonomy" id="182803"/>
    <lineage>
        <taxon>Eukaryota</taxon>
        <taxon>Metazoa</taxon>
        <taxon>Ecdysozoa</taxon>
        <taxon>Arthropoda</taxon>
        <taxon>Chelicerata</taxon>
        <taxon>Arachnida</taxon>
        <taxon>Araneae</taxon>
        <taxon>Araneomorphae</taxon>
        <taxon>Entelegynae</taxon>
        <taxon>Araneoidea</taxon>
        <taxon>Araneidae</taxon>
        <taxon>Araneus</taxon>
    </lineage>
</organism>
<keyword evidence="3" id="KW-1185">Reference proteome</keyword>
<gene>
    <name evidence="2" type="ORF">AVEN_137492_1</name>
</gene>
<sequence>ATMTYLEICQAVYEQHQAISIDDSNGDKCVEENTPNNAEIRKST</sequence>
<dbReference type="AlphaFoldDB" id="A0A4Y2WE09"/>
<evidence type="ECO:0000256" key="1">
    <source>
        <dbReference type="SAM" id="MobiDB-lite"/>
    </source>
</evidence>
<feature type="region of interest" description="Disordered" evidence="1">
    <location>
        <begin position="24"/>
        <end position="44"/>
    </location>
</feature>
<name>A0A4Y2WE09_ARAVE</name>
<dbReference type="EMBL" id="BGPR01059957">
    <property type="protein sequence ID" value="GBO35903.1"/>
    <property type="molecule type" value="Genomic_DNA"/>
</dbReference>
<evidence type="ECO:0000313" key="2">
    <source>
        <dbReference type="EMBL" id="GBO35903.1"/>
    </source>
</evidence>
<reference evidence="2 3" key="1">
    <citation type="journal article" date="2019" name="Sci. Rep.">
        <title>Orb-weaving spider Araneus ventricosus genome elucidates the spidroin gene catalogue.</title>
        <authorList>
            <person name="Kono N."/>
            <person name="Nakamura H."/>
            <person name="Ohtoshi R."/>
            <person name="Moran D.A.P."/>
            <person name="Shinohara A."/>
            <person name="Yoshida Y."/>
            <person name="Fujiwara M."/>
            <person name="Mori M."/>
            <person name="Tomita M."/>
            <person name="Arakawa K."/>
        </authorList>
    </citation>
    <scope>NUCLEOTIDE SEQUENCE [LARGE SCALE GENOMIC DNA]</scope>
</reference>